<dbReference type="EMBL" id="AFYH01113247">
    <property type="status" value="NOT_ANNOTATED_CDS"/>
    <property type="molecule type" value="Genomic_DNA"/>
</dbReference>
<feature type="compositionally biased region" description="Acidic residues" evidence="2">
    <location>
        <begin position="1127"/>
        <end position="1144"/>
    </location>
</feature>
<dbReference type="PROSITE" id="PS50011">
    <property type="entry name" value="PROTEIN_KINASE_DOM"/>
    <property type="match status" value="1"/>
</dbReference>
<dbReference type="InterPro" id="IPR000719">
    <property type="entry name" value="Prot_kinase_dom"/>
</dbReference>
<dbReference type="InParanoid" id="H3A6L6"/>
<feature type="binding site" evidence="1">
    <location>
        <position position="168"/>
    </location>
    <ligand>
        <name>ATP</name>
        <dbReference type="ChEBI" id="CHEBI:30616"/>
    </ligand>
</feature>
<dbReference type="GO" id="GO:0004674">
    <property type="term" value="F:protein serine/threonine kinase activity"/>
    <property type="evidence" value="ECO:0007669"/>
    <property type="project" value="UniProtKB-KW"/>
</dbReference>
<keyword evidence="3" id="KW-0472">Membrane</keyword>
<evidence type="ECO:0000313" key="5">
    <source>
        <dbReference type="Ensembl" id="ENSLACP00000005287.1"/>
    </source>
</evidence>
<dbReference type="HOGENOM" id="CLU_004618_1_0_1"/>
<dbReference type="PANTHER" id="PTHR24417">
    <property type="entry name" value="SERINE/THREONINE-PROTEIN KINASE LMTK1"/>
    <property type="match status" value="1"/>
</dbReference>
<dbReference type="EMBL" id="AFYH01113249">
    <property type="status" value="NOT_ANNOTATED_CDS"/>
    <property type="molecule type" value="Genomic_DNA"/>
</dbReference>
<evidence type="ECO:0000256" key="3">
    <source>
        <dbReference type="SAM" id="Phobius"/>
    </source>
</evidence>
<feature type="compositionally biased region" description="Basic and acidic residues" evidence="2">
    <location>
        <begin position="739"/>
        <end position="759"/>
    </location>
</feature>
<feature type="compositionally biased region" description="Polar residues" evidence="2">
    <location>
        <begin position="983"/>
        <end position="992"/>
    </location>
</feature>
<dbReference type="GO" id="GO:0005524">
    <property type="term" value="F:ATP binding"/>
    <property type="evidence" value="ECO:0007669"/>
    <property type="project" value="UniProtKB-UniRule"/>
</dbReference>
<dbReference type="SUPFAM" id="SSF56112">
    <property type="entry name" value="Protein kinase-like (PK-like)"/>
    <property type="match status" value="1"/>
</dbReference>
<gene>
    <name evidence="5" type="primary">LMTK3</name>
</gene>
<keyword evidence="1" id="KW-0547">Nucleotide-binding</keyword>
<keyword evidence="1" id="KW-0067">ATP-binding</keyword>
<feature type="compositionally biased region" description="Polar residues" evidence="2">
    <location>
        <begin position="1092"/>
        <end position="1106"/>
    </location>
</feature>
<dbReference type="OMA" id="EKKPESW"/>
<dbReference type="PANTHER" id="PTHR24417:SF2">
    <property type="entry name" value="SERINE_THREONINE-PROTEIN KINASE LMTK3"/>
    <property type="match status" value="1"/>
</dbReference>
<feature type="domain" description="Protein kinase" evidence="4">
    <location>
        <begin position="137"/>
        <end position="400"/>
    </location>
</feature>
<feature type="transmembrane region" description="Helical" evidence="3">
    <location>
        <begin position="36"/>
        <end position="58"/>
    </location>
</feature>
<dbReference type="Proteomes" id="UP000008672">
    <property type="component" value="Unassembled WGS sequence"/>
</dbReference>
<keyword evidence="6" id="KW-1185">Reference proteome</keyword>
<feature type="region of interest" description="Disordered" evidence="2">
    <location>
        <begin position="976"/>
        <end position="1010"/>
    </location>
</feature>
<protein>
    <submittedName>
        <fullName evidence="5">Lemur tyrosine kinase 3</fullName>
    </submittedName>
</protein>
<feature type="compositionally biased region" description="Polar residues" evidence="2">
    <location>
        <begin position="886"/>
        <end position="898"/>
    </location>
</feature>
<dbReference type="GeneTree" id="ENSGT00940000154244"/>
<dbReference type="FunCoup" id="H3A6L6">
    <property type="interactions" value="150"/>
</dbReference>
<keyword evidence="3" id="KW-0812">Transmembrane</keyword>
<accession>H3A6L6</accession>
<name>H3A6L6_LATCH</name>
<reference evidence="5" key="2">
    <citation type="submission" date="2025-08" db="UniProtKB">
        <authorList>
            <consortium name="Ensembl"/>
        </authorList>
    </citation>
    <scope>IDENTIFICATION</scope>
</reference>
<keyword evidence="3" id="KW-1133">Transmembrane helix</keyword>
<dbReference type="EMBL" id="AFYH01113248">
    <property type="status" value="NOT_ANNOTATED_CDS"/>
    <property type="molecule type" value="Genomic_DNA"/>
</dbReference>
<feature type="transmembrane region" description="Helical" evidence="3">
    <location>
        <begin position="6"/>
        <end position="24"/>
    </location>
</feature>
<dbReference type="Ensembl" id="ENSLACT00000005334.1">
    <property type="protein sequence ID" value="ENSLACP00000005287.1"/>
    <property type="gene ID" value="ENSLACG00000004698.1"/>
</dbReference>
<feature type="region of interest" description="Disordered" evidence="2">
    <location>
        <begin position="739"/>
        <end position="764"/>
    </location>
</feature>
<dbReference type="InterPro" id="IPR001245">
    <property type="entry name" value="Ser-Thr/Tyr_kinase_cat_dom"/>
</dbReference>
<dbReference type="GO" id="GO:0016020">
    <property type="term" value="C:membrane"/>
    <property type="evidence" value="ECO:0007669"/>
    <property type="project" value="UniProtKB-SubCell"/>
</dbReference>
<reference evidence="5" key="3">
    <citation type="submission" date="2025-09" db="UniProtKB">
        <authorList>
            <consortium name="Ensembl"/>
        </authorList>
    </citation>
    <scope>IDENTIFICATION</scope>
</reference>
<dbReference type="Pfam" id="PF07714">
    <property type="entry name" value="PK_Tyr_Ser-Thr"/>
    <property type="match status" value="1"/>
</dbReference>
<dbReference type="InterPro" id="IPR011009">
    <property type="entry name" value="Kinase-like_dom_sf"/>
</dbReference>
<dbReference type="Gene3D" id="3.30.200.20">
    <property type="entry name" value="Phosphorylase Kinase, domain 1"/>
    <property type="match status" value="1"/>
</dbReference>
<dbReference type="EMBL" id="AFYH01113250">
    <property type="status" value="NOT_ANNOTATED_CDS"/>
    <property type="molecule type" value="Genomic_DNA"/>
</dbReference>
<dbReference type="InterPro" id="IPR017441">
    <property type="entry name" value="Protein_kinase_ATP_BS"/>
</dbReference>
<dbReference type="GO" id="GO:0012505">
    <property type="term" value="C:endomembrane system"/>
    <property type="evidence" value="ECO:0007669"/>
    <property type="project" value="UniProtKB-ARBA"/>
</dbReference>
<dbReference type="STRING" id="7897.ENSLACP00000005287"/>
<evidence type="ECO:0000313" key="6">
    <source>
        <dbReference type="Proteomes" id="UP000008672"/>
    </source>
</evidence>
<evidence type="ECO:0000256" key="2">
    <source>
        <dbReference type="SAM" id="MobiDB-lite"/>
    </source>
</evidence>
<proteinExistence type="predicted"/>
<reference evidence="6" key="1">
    <citation type="submission" date="2011-08" db="EMBL/GenBank/DDBJ databases">
        <title>The draft genome of Latimeria chalumnae.</title>
        <authorList>
            <person name="Di Palma F."/>
            <person name="Alfoldi J."/>
            <person name="Johnson J."/>
            <person name="Berlin A."/>
            <person name="Gnerre S."/>
            <person name="Jaffe D."/>
            <person name="MacCallum I."/>
            <person name="Young S."/>
            <person name="Walker B.J."/>
            <person name="Lander E."/>
            <person name="Lindblad-Toh K."/>
        </authorList>
    </citation>
    <scope>NUCLEOTIDE SEQUENCE [LARGE SCALE GENOMIC DNA]</scope>
    <source>
        <strain evidence="6">Wild caught</strain>
    </source>
</reference>
<organism evidence="5 6">
    <name type="scientific">Latimeria chalumnae</name>
    <name type="common">Coelacanth</name>
    <dbReference type="NCBI Taxonomy" id="7897"/>
    <lineage>
        <taxon>Eukaryota</taxon>
        <taxon>Metazoa</taxon>
        <taxon>Chordata</taxon>
        <taxon>Craniata</taxon>
        <taxon>Vertebrata</taxon>
        <taxon>Euteleostomi</taxon>
        <taxon>Coelacanthiformes</taxon>
        <taxon>Coelacanthidae</taxon>
        <taxon>Latimeria</taxon>
    </lineage>
</organism>
<dbReference type="PROSITE" id="PS00107">
    <property type="entry name" value="PROTEIN_KINASE_ATP"/>
    <property type="match status" value="1"/>
</dbReference>
<evidence type="ECO:0000259" key="4">
    <source>
        <dbReference type="PROSITE" id="PS50011"/>
    </source>
</evidence>
<feature type="region of interest" description="Disordered" evidence="2">
    <location>
        <begin position="1119"/>
        <end position="1194"/>
    </location>
</feature>
<feature type="region of interest" description="Disordered" evidence="2">
    <location>
        <begin position="871"/>
        <end position="898"/>
    </location>
</feature>
<dbReference type="EMBL" id="AFYH01113251">
    <property type="status" value="NOT_ANNOTATED_CDS"/>
    <property type="molecule type" value="Genomic_DNA"/>
</dbReference>
<feature type="region of interest" description="Disordered" evidence="2">
    <location>
        <begin position="1066"/>
        <end position="1107"/>
    </location>
</feature>
<sequence>MCVCGLGFLFVCFFCFVRLFVCFFPPDASSQVRILLAPPFAVILVSCSGLFAFILLLLTCLCCKRGDVGFKEFENPDGEEYSGQYSPPMEETSSSQSVPDVYILPLSEVSFPVPGRCLLFFSSPDFGKLQTFSRPNLSYLQEVGSGWFGKVILGEVFSDVSPTQVVVKELRVSASLLEQRKFLAEAQPYRSLVHPNILQCLGLCTETIPYLLIMEFCQLVSARRSGRKCRLDKTLGPNYSQIQFFPAKLSFSFCFPSDLALRNCLLTSDLTVRIGDYSLSHNNYTEDYYITPDRLWIPLRWVAPEILDDVHGNLVVVDQTKESNIWSLGVTIWELFEFGSQPYRHLSDDEVLTFVIKEQQIKLAKPRLKVPHSDYWYEVMQSCWLPASQRPTVDEVHLLLTYLLNEQAEELEDSFERRWNALKPNKTPSGSHSEELSAFPLLDSFTGEGLNVDMDDILTVTETSQGLNFEYMWEKARLGRLAVPGHPLPCPVPGNGLTVPSNPFYTASHHHSRQSLETPSVVPVISARSPSVCSEYYIRLEDHTDHGSILDYTVCAPSPVYEKDVDLDTLNTTSLPIPVNPFKEPSRPIANEDLFDRFEETSLIEPVRSPLPSQVFSQVLSSIRTSSTLPDFKERKRSIFHDVLGKSYGKDSLTEEKLSAWPTGFPLTEATNPCQDTSPKNGSHLDYCLWCASDASSKTEACSCGQLRSSEQPDSEMHVKAEAETMGENIAEIEKPELEHSRTLRESSPKVRTLEDTSPKTRTVGDISSKQGIIGDDLPKLRTLGDTSPELSLTTNHTTSTQSVSSNQDIKISIYGEFYDPLMGSECDVIVPVEIPPLSTLAEVVDEDTVEITSEVPAVFTIAHGILLPPERSQRGPLDSVDSLDIPSNTSSSDVWSPASYYSSPGQKFIDSGYDTENTFSPEFIFKEAEDSKIHEFPLTPISESTSDLTLTEDTSEIQETIPYRDSAYFSDYDTESEKQILPGQSHQGSSKTSEEPEMRKPPVRVSKHQSEKGLLVQVCKEELLYTLRENVTRKVLSTKTDMRPGFSCPVLKDQAILRPWSVALEEKEKSSSSSSSSEAESRRKRGRGKLSQEQGHMSTPAQSNIKCCIDIPPGRKAFWDSSGGADDSEGDCESEPSDDEEYGSGDPRRRSEEGDGEGLAGGVPIVITETDDGRNLRSLLKSPRSMEEAEAEEMDRKRKMVSFFDDVTVYLFDQETPTNELSNQATPENERVSQDPLVGSAVETFSSDPCPSRSYPLITSTGSFPSGSSFEWDDDFPLMPQDSSFISMTTDKVSMTRPPIAIPTPAGKFSRFIVSPASDPHLCATNTAGNNMEPLGESIMAFAGGRSVCP</sequence>
<evidence type="ECO:0000256" key="1">
    <source>
        <dbReference type="PROSITE-ProRule" id="PRU10141"/>
    </source>
</evidence>
<dbReference type="Gene3D" id="1.10.510.10">
    <property type="entry name" value="Transferase(Phosphotransferase) domain 1"/>
    <property type="match status" value="1"/>
</dbReference>
<dbReference type="eggNOG" id="ENOG502R1RA">
    <property type="taxonomic scope" value="Eukaryota"/>
</dbReference>
<dbReference type="GO" id="GO:0005737">
    <property type="term" value="C:cytoplasm"/>
    <property type="evidence" value="ECO:0007669"/>
    <property type="project" value="UniProtKB-ARBA"/>
</dbReference>